<dbReference type="Pfam" id="PF25601">
    <property type="entry name" value="AAA_lid_14"/>
    <property type="match status" value="1"/>
</dbReference>
<evidence type="ECO:0000256" key="7">
    <source>
        <dbReference type="ARBA" id="ARBA00023163"/>
    </source>
</evidence>
<keyword evidence="2" id="KW-0547">Nucleotide-binding</keyword>
<dbReference type="PANTHER" id="PTHR32071:SF17">
    <property type="entry name" value="TRANSCRIPTIONAL REGULATOR (NTRC FAMILY)"/>
    <property type="match status" value="1"/>
</dbReference>
<dbReference type="GO" id="GO:0006355">
    <property type="term" value="P:regulation of DNA-templated transcription"/>
    <property type="evidence" value="ECO:0007669"/>
    <property type="project" value="InterPro"/>
</dbReference>
<dbReference type="Gene3D" id="1.10.8.60">
    <property type="match status" value="1"/>
</dbReference>
<dbReference type="CDD" id="cd17550">
    <property type="entry name" value="REC_NtrX-like"/>
    <property type="match status" value="1"/>
</dbReference>
<dbReference type="InterPro" id="IPR009057">
    <property type="entry name" value="Homeodomain-like_sf"/>
</dbReference>
<dbReference type="FunFam" id="3.40.50.2300:FF:000018">
    <property type="entry name" value="DNA-binding transcriptional regulator NtrC"/>
    <property type="match status" value="1"/>
</dbReference>
<feature type="domain" description="Sigma-54 factor interaction" evidence="9">
    <location>
        <begin position="144"/>
        <end position="373"/>
    </location>
</feature>
<reference evidence="11 12" key="1">
    <citation type="journal article" date="2016" name="Nat. Commun.">
        <title>Thousands of microbial genomes shed light on interconnected biogeochemical processes in an aquifer system.</title>
        <authorList>
            <person name="Anantharaman K."/>
            <person name="Brown C.T."/>
            <person name="Hug L.A."/>
            <person name="Sharon I."/>
            <person name="Castelle C.J."/>
            <person name="Probst A.J."/>
            <person name="Thomas B.C."/>
            <person name="Singh A."/>
            <person name="Wilkins M.J."/>
            <person name="Karaoz U."/>
            <person name="Brodie E.L."/>
            <person name="Williams K.H."/>
            <person name="Hubbard S.S."/>
            <person name="Banfield J.F."/>
        </authorList>
    </citation>
    <scope>NUCLEOTIDE SEQUENCE [LARGE SCALE GENOMIC DNA]</scope>
</reference>
<dbReference type="InterPro" id="IPR003593">
    <property type="entry name" value="AAA+_ATPase"/>
</dbReference>
<dbReference type="InterPro" id="IPR058031">
    <property type="entry name" value="AAA_lid_NorR"/>
</dbReference>
<dbReference type="GO" id="GO:0043565">
    <property type="term" value="F:sequence-specific DNA binding"/>
    <property type="evidence" value="ECO:0007669"/>
    <property type="project" value="InterPro"/>
</dbReference>
<dbReference type="PANTHER" id="PTHR32071">
    <property type="entry name" value="TRANSCRIPTIONAL REGULATORY PROTEIN"/>
    <property type="match status" value="1"/>
</dbReference>
<dbReference type="Gene3D" id="3.40.50.2300">
    <property type="match status" value="1"/>
</dbReference>
<dbReference type="SUPFAM" id="SSF52540">
    <property type="entry name" value="P-loop containing nucleoside triphosphate hydrolases"/>
    <property type="match status" value="1"/>
</dbReference>
<evidence type="ECO:0000256" key="1">
    <source>
        <dbReference type="ARBA" id="ARBA00022553"/>
    </source>
</evidence>
<keyword evidence="7" id="KW-0804">Transcription</keyword>
<dbReference type="Pfam" id="PF02954">
    <property type="entry name" value="HTH_8"/>
    <property type="match status" value="1"/>
</dbReference>
<dbReference type="GO" id="GO:0005524">
    <property type="term" value="F:ATP binding"/>
    <property type="evidence" value="ECO:0007669"/>
    <property type="project" value="UniProtKB-KW"/>
</dbReference>
<protein>
    <submittedName>
        <fullName evidence="11">Fis family transcriptional regulator</fullName>
    </submittedName>
</protein>
<dbReference type="FunFam" id="3.40.50.300:FF:000006">
    <property type="entry name" value="DNA-binding transcriptional regulator NtrC"/>
    <property type="match status" value="1"/>
</dbReference>
<dbReference type="Gene3D" id="1.10.10.60">
    <property type="entry name" value="Homeodomain-like"/>
    <property type="match status" value="1"/>
</dbReference>
<dbReference type="PROSITE" id="PS00688">
    <property type="entry name" value="SIGMA54_INTERACT_3"/>
    <property type="match status" value="1"/>
</dbReference>
<dbReference type="AlphaFoldDB" id="A0A1F6GG92"/>
<keyword evidence="4" id="KW-0902">Two-component regulatory system</keyword>
<dbReference type="SMART" id="SM00382">
    <property type="entry name" value="AAA"/>
    <property type="match status" value="1"/>
</dbReference>
<evidence type="ECO:0000256" key="8">
    <source>
        <dbReference type="PROSITE-ProRule" id="PRU00169"/>
    </source>
</evidence>
<dbReference type="Proteomes" id="UP000178449">
    <property type="component" value="Unassembled WGS sequence"/>
</dbReference>
<dbReference type="InterPro" id="IPR001789">
    <property type="entry name" value="Sig_transdc_resp-reg_receiver"/>
</dbReference>
<evidence type="ECO:0000256" key="5">
    <source>
        <dbReference type="ARBA" id="ARBA00023015"/>
    </source>
</evidence>
<proteinExistence type="predicted"/>
<dbReference type="Pfam" id="PF00158">
    <property type="entry name" value="Sigma54_activat"/>
    <property type="match status" value="1"/>
</dbReference>
<evidence type="ECO:0000259" key="10">
    <source>
        <dbReference type="PROSITE" id="PS50110"/>
    </source>
</evidence>
<keyword evidence="5" id="KW-0805">Transcription regulation</keyword>
<dbReference type="Pfam" id="PF00072">
    <property type="entry name" value="Response_reg"/>
    <property type="match status" value="1"/>
</dbReference>
<keyword evidence="1 8" id="KW-0597">Phosphoprotein</keyword>
<dbReference type="InterPro" id="IPR002197">
    <property type="entry name" value="HTH_Fis"/>
</dbReference>
<dbReference type="InterPro" id="IPR025944">
    <property type="entry name" value="Sigma_54_int_dom_CS"/>
</dbReference>
<dbReference type="SUPFAM" id="SSF52172">
    <property type="entry name" value="CheY-like"/>
    <property type="match status" value="1"/>
</dbReference>
<evidence type="ECO:0000256" key="4">
    <source>
        <dbReference type="ARBA" id="ARBA00023012"/>
    </source>
</evidence>
<dbReference type="STRING" id="1817772.A2527_13115"/>
<evidence type="ECO:0000256" key="6">
    <source>
        <dbReference type="ARBA" id="ARBA00023125"/>
    </source>
</evidence>
<name>A0A1F6GG92_9PROT</name>
<dbReference type="PRINTS" id="PR01590">
    <property type="entry name" value="HTHFIS"/>
</dbReference>
<feature type="domain" description="Response regulatory" evidence="10">
    <location>
        <begin position="4"/>
        <end position="121"/>
    </location>
</feature>
<dbReference type="SUPFAM" id="SSF46689">
    <property type="entry name" value="Homeodomain-like"/>
    <property type="match status" value="1"/>
</dbReference>
<dbReference type="InterPro" id="IPR025943">
    <property type="entry name" value="Sigma_54_int_dom_ATP-bd_2"/>
</dbReference>
<dbReference type="EMBL" id="MFNE01000005">
    <property type="protein sequence ID" value="OGG97117.1"/>
    <property type="molecule type" value="Genomic_DNA"/>
</dbReference>
<dbReference type="PROSITE" id="PS50110">
    <property type="entry name" value="RESPONSE_REGULATORY"/>
    <property type="match status" value="1"/>
</dbReference>
<organism evidence="11 12">
    <name type="scientific">Candidatus Lambdaproteobacteria bacterium RIFOXYD2_FULL_50_16</name>
    <dbReference type="NCBI Taxonomy" id="1817772"/>
    <lineage>
        <taxon>Bacteria</taxon>
        <taxon>Pseudomonadati</taxon>
        <taxon>Pseudomonadota</taxon>
        <taxon>Candidatus Lambdaproteobacteria</taxon>
    </lineage>
</organism>
<comment type="caution">
    <text evidence="11">The sequence shown here is derived from an EMBL/GenBank/DDBJ whole genome shotgun (WGS) entry which is preliminary data.</text>
</comment>
<keyword evidence="3" id="KW-0067">ATP-binding</keyword>
<keyword evidence="6" id="KW-0238">DNA-binding</keyword>
<dbReference type="InterPro" id="IPR002078">
    <property type="entry name" value="Sigma_54_int"/>
</dbReference>
<evidence type="ECO:0000313" key="11">
    <source>
        <dbReference type="EMBL" id="OGG97117.1"/>
    </source>
</evidence>
<accession>A0A1F6GG92</accession>
<dbReference type="Gene3D" id="3.40.50.300">
    <property type="entry name" value="P-loop containing nucleotide triphosphate hydrolases"/>
    <property type="match status" value="1"/>
</dbReference>
<dbReference type="InterPro" id="IPR027417">
    <property type="entry name" value="P-loop_NTPase"/>
</dbReference>
<gene>
    <name evidence="11" type="ORF">A2527_13115</name>
</gene>
<evidence type="ECO:0000256" key="2">
    <source>
        <dbReference type="ARBA" id="ARBA00022741"/>
    </source>
</evidence>
<dbReference type="PROSITE" id="PS00676">
    <property type="entry name" value="SIGMA54_INTERACT_2"/>
    <property type="match status" value="1"/>
</dbReference>
<dbReference type="SMART" id="SM00448">
    <property type="entry name" value="REC"/>
    <property type="match status" value="1"/>
</dbReference>
<dbReference type="CDD" id="cd00009">
    <property type="entry name" value="AAA"/>
    <property type="match status" value="1"/>
</dbReference>
<sequence>MSENVLIVDDEKSILTALAGILSDEGFVCTLARSAKEALEVLNEEADDFFHAALLDIWMPGMDGLALLDWIKEHEMPFPVIMMSGHGNIETAVKATKKGAYDFIEKPLSLEKVLLTLRHAMGEEKLRRENDELKRRPDMAGAVIVGESVAIKQVFEQIATAAPTEGWVLIQGENGTGKELAAKQIHLSSPRKLQPFVALNCAAIPDDMIESELFGYEKGAFQGAKKRKLGKFDQANGGTLFLDEIGDMSLKTQAKILRVLQERQFERVGGEETHRVDIRIIAASNKNLSLEIEAGKFRDDLYYRLNVIPIEIPPLRERVEDIPLLINYFIDQLTLSGDFAKKTLSPHALESMISYQWPGNIRELKNIVERMVIMVKGPVIELANVPPVVRMGEAGISPDLPEKLEEALGHFESRFIELALKKKGWNLSLAAELLGINRKTLQDKIKKFNILVQKNS</sequence>
<evidence type="ECO:0000259" key="9">
    <source>
        <dbReference type="PROSITE" id="PS50045"/>
    </source>
</evidence>
<dbReference type="GO" id="GO:0000160">
    <property type="term" value="P:phosphorelay signal transduction system"/>
    <property type="evidence" value="ECO:0007669"/>
    <property type="project" value="UniProtKB-KW"/>
</dbReference>
<dbReference type="InterPro" id="IPR011006">
    <property type="entry name" value="CheY-like_superfamily"/>
</dbReference>
<evidence type="ECO:0000313" key="12">
    <source>
        <dbReference type="Proteomes" id="UP000178449"/>
    </source>
</evidence>
<feature type="modified residue" description="4-aspartylphosphate" evidence="8">
    <location>
        <position position="56"/>
    </location>
</feature>
<evidence type="ECO:0000256" key="3">
    <source>
        <dbReference type="ARBA" id="ARBA00022840"/>
    </source>
</evidence>
<dbReference type="PROSITE" id="PS50045">
    <property type="entry name" value="SIGMA54_INTERACT_4"/>
    <property type="match status" value="1"/>
</dbReference>